<reference evidence="7" key="2">
    <citation type="submission" date="2020-08" db="EMBL/GenBank/DDBJ databases">
        <authorList>
            <person name="Kikuchi T."/>
        </authorList>
    </citation>
    <scope>NUCLEOTIDE SEQUENCE</scope>
    <source>
        <strain evidence="6">Ka4C1</strain>
    </source>
</reference>
<keyword evidence="2 5" id="KW-0812">Transmembrane</keyword>
<reference evidence="10" key="1">
    <citation type="submission" date="2016-11" db="UniProtKB">
        <authorList>
            <consortium name="WormBaseParasite"/>
        </authorList>
    </citation>
    <scope>IDENTIFICATION</scope>
</reference>
<feature type="transmembrane region" description="Helical" evidence="5">
    <location>
        <begin position="88"/>
        <end position="113"/>
    </location>
</feature>
<dbReference type="Proteomes" id="UP000095284">
    <property type="component" value="Unplaced"/>
</dbReference>
<dbReference type="PANTHER" id="PTHR37446:SF1">
    <property type="entry name" value="CLAUDIN"/>
    <property type="match status" value="1"/>
</dbReference>
<evidence type="ECO:0000313" key="8">
    <source>
        <dbReference type="Proteomes" id="UP000095284"/>
    </source>
</evidence>
<dbReference type="InterPro" id="IPR004031">
    <property type="entry name" value="PMP22/EMP/MP20/Claudin"/>
</dbReference>
<gene>
    <name evidence="6" type="ORF">BXYJ_LOCUS849</name>
</gene>
<dbReference type="PANTHER" id="PTHR37446">
    <property type="entry name" value="CLAUDIN-LIKE IN CAENORHABDITIS"/>
    <property type="match status" value="1"/>
</dbReference>
<name>A0A1I7RVU6_BURXY</name>
<feature type="transmembrane region" description="Helical" evidence="5">
    <location>
        <begin position="6"/>
        <end position="28"/>
    </location>
</feature>
<dbReference type="Proteomes" id="UP000582659">
    <property type="component" value="Unassembled WGS sequence"/>
</dbReference>
<evidence type="ECO:0000313" key="9">
    <source>
        <dbReference type="Proteomes" id="UP000659654"/>
    </source>
</evidence>
<evidence type="ECO:0000313" key="10">
    <source>
        <dbReference type="WBParaSite" id="BXY_0485800.1"/>
    </source>
</evidence>
<keyword evidence="4 5" id="KW-0472">Membrane</keyword>
<dbReference type="EMBL" id="CAJFDI010000001">
    <property type="protein sequence ID" value="CAD5208613.1"/>
    <property type="molecule type" value="Genomic_DNA"/>
</dbReference>
<feature type="transmembrane region" description="Helical" evidence="5">
    <location>
        <begin position="119"/>
        <end position="143"/>
    </location>
</feature>
<protein>
    <submittedName>
        <fullName evidence="6">(pine wood nematode) hypothetical protein</fullName>
    </submittedName>
</protein>
<comment type="subcellular location">
    <subcellularLocation>
        <location evidence="1">Membrane</location>
        <topology evidence="1">Multi-pass membrane protein</topology>
    </subcellularLocation>
</comment>
<dbReference type="Proteomes" id="UP000659654">
    <property type="component" value="Unassembled WGS sequence"/>
</dbReference>
<feature type="transmembrane region" description="Helical" evidence="5">
    <location>
        <begin position="182"/>
        <end position="206"/>
    </location>
</feature>
<evidence type="ECO:0000256" key="4">
    <source>
        <dbReference type="ARBA" id="ARBA00023136"/>
    </source>
</evidence>
<dbReference type="AlphaFoldDB" id="A0A1I7RVU6"/>
<evidence type="ECO:0000256" key="1">
    <source>
        <dbReference type="ARBA" id="ARBA00004141"/>
    </source>
</evidence>
<evidence type="ECO:0000256" key="3">
    <source>
        <dbReference type="ARBA" id="ARBA00022989"/>
    </source>
</evidence>
<dbReference type="EMBL" id="CAJFCV020000001">
    <property type="protein sequence ID" value="CAG9082196.1"/>
    <property type="molecule type" value="Genomic_DNA"/>
</dbReference>
<evidence type="ECO:0000256" key="5">
    <source>
        <dbReference type="SAM" id="Phobius"/>
    </source>
</evidence>
<proteinExistence type="predicted"/>
<evidence type="ECO:0000256" key="2">
    <source>
        <dbReference type="ARBA" id="ARBA00022692"/>
    </source>
</evidence>
<dbReference type="Pfam" id="PF00822">
    <property type="entry name" value="PMP22_Claudin"/>
    <property type="match status" value="1"/>
</dbReference>
<dbReference type="WBParaSite" id="BXY_0485800.1">
    <property type="protein sequence ID" value="BXY_0485800.1"/>
    <property type="gene ID" value="BXY_0485800"/>
</dbReference>
<accession>A0A1I7RVU6</accession>
<organism evidence="8 10">
    <name type="scientific">Bursaphelenchus xylophilus</name>
    <name type="common">Pinewood nematode worm</name>
    <name type="synonym">Aphelenchoides xylophilus</name>
    <dbReference type="NCBI Taxonomy" id="6326"/>
    <lineage>
        <taxon>Eukaryota</taxon>
        <taxon>Metazoa</taxon>
        <taxon>Ecdysozoa</taxon>
        <taxon>Nematoda</taxon>
        <taxon>Chromadorea</taxon>
        <taxon>Rhabditida</taxon>
        <taxon>Tylenchina</taxon>
        <taxon>Tylenchomorpha</taxon>
        <taxon>Aphelenchoidea</taxon>
        <taxon>Aphelenchoididae</taxon>
        <taxon>Bursaphelenchus</taxon>
    </lineage>
</organism>
<sequence>MCKAAILKAIFVVGLVASLILTLAGFYLPRWEAMPDANGTIQTKGLWKNCIQDTVQQTQERVENQESVEGIHEACKSVFESSENYIKLCIFILALSLALQLAALVWSIFSFFACCCPGLFGLIGILTALAGISDLASVGVYYFSANQDWAEQLEKTKQAYHTYSNATLDEDLTFINRDTASLFLVSFAGVLLIVVTIVAVIVQMIFKKVPVP</sequence>
<dbReference type="Gene3D" id="1.20.140.150">
    <property type="match status" value="1"/>
</dbReference>
<keyword evidence="9" id="KW-1185">Reference proteome</keyword>
<dbReference type="GO" id="GO:0016020">
    <property type="term" value="C:membrane"/>
    <property type="evidence" value="ECO:0007669"/>
    <property type="project" value="UniProtKB-SubCell"/>
</dbReference>
<evidence type="ECO:0000313" key="7">
    <source>
        <dbReference type="EMBL" id="CAG9082196.1"/>
    </source>
</evidence>
<evidence type="ECO:0000313" key="6">
    <source>
        <dbReference type="EMBL" id="CAD5208613.1"/>
    </source>
</evidence>
<keyword evidence="3 5" id="KW-1133">Transmembrane helix</keyword>